<proteinExistence type="predicted"/>
<dbReference type="EMBL" id="LXQA010585456">
    <property type="protein sequence ID" value="MCI60640.1"/>
    <property type="molecule type" value="Genomic_DNA"/>
</dbReference>
<evidence type="ECO:0000313" key="3">
    <source>
        <dbReference type="Proteomes" id="UP000265520"/>
    </source>
</evidence>
<feature type="region of interest" description="Disordered" evidence="1">
    <location>
        <begin position="1"/>
        <end position="88"/>
    </location>
</feature>
<sequence length="88" mass="9269">ETQVVGEVQDSGAVAEGQSIPAANLATTDTEAAGENLENPIASPQKKKRTKAKAAQKTKADKSSYAIFEPSHSVEPDEKEISEVSKTV</sequence>
<evidence type="ECO:0000256" key="1">
    <source>
        <dbReference type="SAM" id="MobiDB-lite"/>
    </source>
</evidence>
<feature type="compositionally biased region" description="Basic residues" evidence="1">
    <location>
        <begin position="45"/>
        <end position="56"/>
    </location>
</feature>
<organism evidence="2 3">
    <name type="scientific">Trifolium medium</name>
    <dbReference type="NCBI Taxonomy" id="97028"/>
    <lineage>
        <taxon>Eukaryota</taxon>
        <taxon>Viridiplantae</taxon>
        <taxon>Streptophyta</taxon>
        <taxon>Embryophyta</taxon>
        <taxon>Tracheophyta</taxon>
        <taxon>Spermatophyta</taxon>
        <taxon>Magnoliopsida</taxon>
        <taxon>eudicotyledons</taxon>
        <taxon>Gunneridae</taxon>
        <taxon>Pentapetalae</taxon>
        <taxon>rosids</taxon>
        <taxon>fabids</taxon>
        <taxon>Fabales</taxon>
        <taxon>Fabaceae</taxon>
        <taxon>Papilionoideae</taxon>
        <taxon>50 kb inversion clade</taxon>
        <taxon>NPAAA clade</taxon>
        <taxon>Hologalegina</taxon>
        <taxon>IRL clade</taxon>
        <taxon>Trifolieae</taxon>
        <taxon>Trifolium</taxon>
    </lineage>
</organism>
<comment type="caution">
    <text evidence="2">The sequence shown here is derived from an EMBL/GenBank/DDBJ whole genome shotgun (WGS) entry which is preliminary data.</text>
</comment>
<feature type="non-terminal residue" evidence="2">
    <location>
        <position position="1"/>
    </location>
</feature>
<evidence type="ECO:0000313" key="2">
    <source>
        <dbReference type="EMBL" id="MCI60640.1"/>
    </source>
</evidence>
<dbReference type="AlphaFoldDB" id="A0A392TKJ2"/>
<protein>
    <submittedName>
        <fullName evidence="2">Uncharacterized protein</fullName>
    </submittedName>
</protein>
<reference evidence="2 3" key="1">
    <citation type="journal article" date="2018" name="Front. Plant Sci.">
        <title>Red Clover (Trifolium pratense) and Zigzag Clover (T. medium) - A Picture of Genomic Similarities and Differences.</title>
        <authorList>
            <person name="Dluhosova J."/>
            <person name="Istvanek J."/>
            <person name="Nedelnik J."/>
            <person name="Repkova J."/>
        </authorList>
    </citation>
    <scope>NUCLEOTIDE SEQUENCE [LARGE SCALE GENOMIC DNA]</scope>
    <source>
        <strain evidence="3">cv. 10/8</strain>
        <tissue evidence="2">Leaf</tissue>
    </source>
</reference>
<feature type="compositionally biased region" description="Basic and acidic residues" evidence="1">
    <location>
        <begin position="72"/>
        <end position="88"/>
    </location>
</feature>
<accession>A0A392TKJ2</accession>
<name>A0A392TKJ2_9FABA</name>
<feature type="non-terminal residue" evidence="2">
    <location>
        <position position="88"/>
    </location>
</feature>
<dbReference type="Proteomes" id="UP000265520">
    <property type="component" value="Unassembled WGS sequence"/>
</dbReference>
<keyword evidence="3" id="KW-1185">Reference proteome</keyword>